<feature type="region of interest" description="Disordered" evidence="2">
    <location>
        <begin position="1"/>
        <end position="102"/>
    </location>
</feature>
<dbReference type="EMBL" id="BRXW01000696">
    <property type="protein sequence ID" value="GMH74334.1"/>
    <property type="molecule type" value="Genomic_DNA"/>
</dbReference>
<feature type="compositionally biased region" description="Polar residues" evidence="2">
    <location>
        <begin position="1"/>
        <end position="13"/>
    </location>
</feature>
<evidence type="ECO:0000256" key="1">
    <source>
        <dbReference type="SAM" id="Coils"/>
    </source>
</evidence>
<evidence type="ECO:0000313" key="3">
    <source>
        <dbReference type="EMBL" id="GMH74334.1"/>
    </source>
</evidence>
<dbReference type="Proteomes" id="UP001165122">
    <property type="component" value="Unassembled WGS sequence"/>
</dbReference>
<comment type="caution">
    <text evidence="3">The sequence shown here is derived from an EMBL/GenBank/DDBJ whole genome shotgun (WGS) entry which is preliminary data.</text>
</comment>
<proteinExistence type="predicted"/>
<evidence type="ECO:0000256" key="2">
    <source>
        <dbReference type="SAM" id="MobiDB-lite"/>
    </source>
</evidence>
<reference evidence="4" key="1">
    <citation type="journal article" date="2023" name="Commun. Biol.">
        <title>Genome analysis of Parmales, the sister group of diatoms, reveals the evolutionary specialization of diatoms from phago-mixotrophs to photoautotrophs.</title>
        <authorList>
            <person name="Ban H."/>
            <person name="Sato S."/>
            <person name="Yoshikawa S."/>
            <person name="Yamada K."/>
            <person name="Nakamura Y."/>
            <person name="Ichinomiya M."/>
            <person name="Sato N."/>
            <person name="Blanc-Mathieu R."/>
            <person name="Endo H."/>
            <person name="Kuwata A."/>
            <person name="Ogata H."/>
        </authorList>
    </citation>
    <scope>NUCLEOTIDE SEQUENCE [LARGE SCALE GENOMIC DNA]</scope>
    <source>
        <strain evidence="4">NIES 3700</strain>
    </source>
</reference>
<dbReference type="OrthoDB" id="10625584at2759"/>
<organism evidence="3 4">
    <name type="scientific">Triparma laevis f. longispina</name>
    <dbReference type="NCBI Taxonomy" id="1714387"/>
    <lineage>
        <taxon>Eukaryota</taxon>
        <taxon>Sar</taxon>
        <taxon>Stramenopiles</taxon>
        <taxon>Ochrophyta</taxon>
        <taxon>Bolidophyceae</taxon>
        <taxon>Parmales</taxon>
        <taxon>Triparmaceae</taxon>
        <taxon>Triparma</taxon>
    </lineage>
</organism>
<accession>A0A9W7ATY7</accession>
<gene>
    <name evidence="3" type="ORF">TrLO_g3205</name>
</gene>
<keyword evidence="4" id="KW-1185">Reference proteome</keyword>
<sequence length="174" mass="19111">MLDDNNSMATISTFDPLEIFTPESEPKPNGVPQATPNTVIGMELSMTSPSRPAVQPNVASPNTMSTSPNINTASPPPAPAQKQRSPSAPRSSPLRRDFDSQANKAADMLNRIEKELAHLRSENVRVSQELAEEQMTLLVGNYRDQLQTIQAFAKLFEDNGWTITTRPIVKPIVD</sequence>
<evidence type="ECO:0000313" key="4">
    <source>
        <dbReference type="Proteomes" id="UP001165122"/>
    </source>
</evidence>
<feature type="coiled-coil region" evidence="1">
    <location>
        <begin position="102"/>
        <end position="129"/>
    </location>
</feature>
<name>A0A9W7ATY7_9STRA</name>
<keyword evidence="1" id="KW-0175">Coiled coil</keyword>
<feature type="compositionally biased region" description="Polar residues" evidence="2">
    <location>
        <begin position="57"/>
        <end position="73"/>
    </location>
</feature>
<protein>
    <submittedName>
        <fullName evidence="3">Uncharacterized protein</fullName>
    </submittedName>
</protein>
<dbReference type="AlphaFoldDB" id="A0A9W7ATY7"/>